<organism evidence="2 3">
    <name type="scientific">Trifolium medium</name>
    <dbReference type="NCBI Taxonomy" id="97028"/>
    <lineage>
        <taxon>Eukaryota</taxon>
        <taxon>Viridiplantae</taxon>
        <taxon>Streptophyta</taxon>
        <taxon>Embryophyta</taxon>
        <taxon>Tracheophyta</taxon>
        <taxon>Spermatophyta</taxon>
        <taxon>Magnoliopsida</taxon>
        <taxon>eudicotyledons</taxon>
        <taxon>Gunneridae</taxon>
        <taxon>Pentapetalae</taxon>
        <taxon>rosids</taxon>
        <taxon>fabids</taxon>
        <taxon>Fabales</taxon>
        <taxon>Fabaceae</taxon>
        <taxon>Papilionoideae</taxon>
        <taxon>50 kb inversion clade</taxon>
        <taxon>NPAAA clade</taxon>
        <taxon>Hologalegina</taxon>
        <taxon>IRL clade</taxon>
        <taxon>Trifolieae</taxon>
        <taxon>Trifolium</taxon>
    </lineage>
</organism>
<evidence type="ECO:0000313" key="2">
    <source>
        <dbReference type="EMBL" id="MCI36497.1"/>
    </source>
</evidence>
<evidence type="ECO:0000313" key="3">
    <source>
        <dbReference type="Proteomes" id="UP000265520"/>
    </source>
</evidence>
<proteinExistence type="predicted"/>
<evidence type="ECO:0000256" key="1">
    <source>
        <dbReference type="SAM" id="MobiDB-lite"/>
    </source>
</evidence>
<feature type="region of interest" description="Disordered" evidence="1">
    <location>
        <begin position="90"/>
        <end position="111"/>
    </location>
</feature>
<dbReference type="AlphaFoldDB" id="A0A392RJT9"/>
<protein>
    <submittedName>
        <fullName evidence="2">DUF4283 domain protein</fullName>
    </submittedName>
</protein>
<name>A0A392RJT9_9FABA</name>
<feature type="non-terminal residue" evidence="2">
    <location>
        <position position="1"/>
    </location>
</feature>
<dbReference type="EMBL" id="LXQA010234326">
    <property type="protein sequence ID" value="MCI36497.1"/>
    <property type="molecule type" value="Genomic_DNA"/>
</dbReference>
<keyword evidence="3" id="KW-1185">Reference proteome</keyword>
<dbReference type="Proteomes" id="UP000265520">
    <property type="component" value="Unassembled WGS sequence"/>
</dbReference>
<reference evidence="2 3" key="1">
    <citation type="journal article" date="2018" name="Front. Plant Sci.">
        <title>Red Clover (Trifolium pratense) and Zigzag Clover (T. medium) - A Picture of Genomic Similarities and Differences.</title>
        <authorList>
            <person name="Dluhosova J."/>
            <person name="Istvanek J."/>
            <person name="Nedelnik J."/>
            <person name="Repkova J."/>
        </authorList>
    </citation>
    <scope>NUCLEOTIDE SEQUENCE [LARGE SCALE GENOMIC DNA]</scope>
    <source>
        <strain evidence="3">cv. 10/8</strain>
        <tissue evidence="2">Leaf</tissue>
    </source>
</reference>
<feature type="compositionally biased region" description="Basic and acidic residues" evidence="1">
    <location>
        <begin position="101"/>
        <end position="111"/>
    </location>
</feature>
<sequence length="111" mass="12535">FDFARVLIATSSLEVLNVTEKLLVDDVLVEVKLVEEWGFNIGEDACLFEEEHVTHVSESEHLDEHMDPAQCNNVNELVDKIVHDLEHEEDEFLESPSVPLAEDRGVHGEGI</sequence>
<comment type="caution">
    <text evidence="2">The sequence shown here is derived from an EMBL/GenBank/DDBJ whole genome shotgun (WGS) entry which is preliminary data.</text>
</comment>
<accession>A0A392RJT9</accession>